<dbReference type="InterPro" id="IPR000387">
    <property type="entry name" value="Tyr_Pase_dom"/>
</dbReference>
<dbReference type="PROSITE" id="PS50056">
    <property type="entry name" value="TYR_PHOSPHATASE_2"/>
    <property type="match status" value="1"/>
</dbReference>
<dbReference type="OrthoDB" id="12864at10239"/>
<dbReference type="SUPFAM" id="SSF52799">
    <property type="entry name" value="(Phosphotyrosine protein) phosphatases II"/>
    <property type="match status" value="1"/>
</dbReference>
<dbReference type="Pfam" id="PF00782">
    <property type="entry name" value="DSPc"/>
    <property type="match status" value="1"/>
</dbReference>
<dbReference type="InterPro" id="IPR000340">
    <property type="entry name" value="Dual-sp_phosphatase_cat-dom"/>
</dbReference>
<evidence type="ECO:0000313" key="2">
    <source>
        <dbReference type="EMBL" id="CAJ31548.1"/>
    </source>
</evidence>
<organism evidence="2 3">
    <name type="scientific">Betalipothrixvirus acidiani</name>
    <dbReference type="NCBI Taxonomy" id="346881"/>
    <lineage>
        <taxon>Viruses</taxon>
        <taxon>Adnaviria</taxon>
        <taxon>Zilligvirae</taxon>
        <taxon>Taleaviricota</taxon>
        <taxon>Tokiviricetes</taxon>
        <taxon>Ligamenvirales</taxon>
        <taxon>Lipothrixviridae</taxon>
        <taxon>Betalipothrixvirus</taxon>
    </lineage>
</organism>
<accession>A7WKE7</accession>
<proteinExistence type="predicted"/>
<protein>
    <recommendedName>
        <fullName evidence="1">Tyrosine specific protein phosphatases domain-containing protein</fullName>
    </recommendedName>
</protein>
<dbReference type="Gene3D" id="3.90.190.10">
    <property type="entry name" value="Protein tyrosine phosphatase superfamily"/>
    <property type="match status" value="1"/>
</dbReference>
<dbReference type="GeneID" id="5797803"/>
<feature type="domain" description="Tyrosine specific protein phosphatases" evidence="1">
    <location>
        <begin position="56"/>
        <end position="109"/>
    </location>
</feature>
<dbReference type="KEGG" id="vg:5797803"/>
<evidence type="ECO:0000259" key="1">
    <source>
        <dbReference type="PROSITE" id="PS50056"/>
    </source>
</evidence>
<dbReference type="InterPro" id="IPR020422">
    <property type="entry name" value="TYR_PHOSPHATASE_DUAL_dom"/>
</dbReference>
<dbReference type="SMART" id="SM00195">
    <property type="entry name" value="DSPc"/>
    <property type="match status" value="1"/>
</dbReference>
<dbReference type="EMBL" id="AM087120">
    <property type="protein sequence ID" value="CAJ31548.1"/>
    <property type="molecule type" value="Genomic_DNA"/>
</dbReference>
<dbReference type="RefSeq" id="YP_001604400.1">
    <property type="nucleotide sequence ID" value="NC_010155.1"/>
</dbReference>
<dbReference type="Proteomes" id="UP000001310">
    <property type="component" value="Segment"/>
</dbReference>
<sequence>MGFVRHDPKELIWQSDIAFALHAPDDFLVVNVAREIENPKAKMWLKYDDFVPIDAEDLLTVAEVVKSRFEREQKTLIHCIAGVHRSVTFALASLMYVYNVKIKEAMRMLCPPCIDFNTYVHEIPYHFLSLEEFYTRYMR</sequence>
<evidence type="ECO:0000313" key="3">
    <source>
        <dbReference type="Proteomes" id="UP000001310"/>
    </source>
</evidence>
<keyword evidence="3" id="KW-1185">Reference proteome</keyword>
<reference evidence="3" key="1">
    <citation type="journal article" date="2008" name="J. Virol.">
        <title>Structure of the acidianus filamentous virus 3 and comparative genomics of related archaeal lipothrixviruses.</title>
        <authorList>
            <person name="Vestergaard G."/>
            <person name="Aramayo R."/>
            <person name="Basta T."/>
            <person name="Haring M."/>
            <person name="Peng X."/>
            <person name="Brugger K."/>
            <person name="Chen L."/>
            <person name="Rachel R."/>
            <person name="Boisset N."/>
            <person name="Garrett R.A."/>
            <person name="Prangishvili D."/>
        </authorList>
    </citation>
    <scope>NUCLEOTIDE SEQUENCE [LARGE SCALE GENOMIC DNA]</scope>
</reference>
<name>A7WKE7_9VIRU</name>
<dbReference type="InterPro" id="IPR029021">
    <property type="entry name" value="Prot-tyrosine_phosphatase-like"/>
</dbReference>